<accession>A0A6J6R6M7</accession>
<sequence>MHDVVVLGAGMAGVTAARECERNGLTAVVLEATERIGGRMLTTRDFANAPVECGAEFVHTENADTWTEIKAGQFETLKCNPADGYIMSIGGVGSPDLYQDPSLAQLGDLLSEIAAFDGPDMTAAEFVNRKGLTGVARVMAEQMLTVHPLGDLDQLSMIGIRDDRVVELERGVDWRLTAGYDALPTWIGKNLDVRYETKVDKIQWSESGATAFSTTGEEFAARSVICTAPIGVLKSGAIQFSPDLPTSKWQALNGLEMGSVMKILFRFKERFWDDGLTMVGCDGPVRLYWTPLYGWGEDATPVLIAYVGGYRARALSARTEAEAVAIALADLDRIFPKVLPSQLIEDSQRVDWCTNENTRGGYSFVRVGGSGSRQALAASDTGALFWAGDGTATESIAAVVHAAYATGLRSAAEVISFLGR</sequence>
<dbReference type="InterPro" id="IPR036188">
    <property type="entry name" value="FAD/NAD-bd_sf"/>
</dbReference>
<proteinExistence type="predicted"/>
<dbReference type="AlphaFoldDB" id="A0A6J6R6M7"/>
<evidence type="ECO:0000313" key="3">
    <source>
        <dbReference type="EMBL" id="CAB5020307.1"/>
    </source>
</evidence>
<dbReference type="Gene3D" id="3.50.50.60">
    <property type="entry name" value="FAD/NAD(P)-binding domain"/>
    <property type="match status" value="1"/>
</dbReference>
<dbReference type="InterPro" id="IPR002937">
    <property type="entry name" value="Amino_oxidase"/>
</dbReference>
<dbReference type="PANTHER" id="PTHR10742:SF410">
    <property type="entry name" value="LYSINE-SPECIFIC HISTONE DEMETHYLASE 2"/>
    <property type="match status" value="1"/>
</dbReference>
<dbReference type="GO" id="GO:0016491">
    <property type="term" value="F:oxidoreductase activity"/>
    <property type="evidence" value="ECO:0007669"/>
    <property type="project" value="InterPro"/>
</dbReference>
<evidence type="ECO:0000259" key="1">
    <source>
        <dbReference type="Pfam" id="PF01593"/>
    </source>
</evidence>
<name>A0A6J6R6M7_9ZZZZ</name>
<dbReference type="InterPro" id="IPR050281">
    <property type="entry name" value="Flavin_monoamine_oxidase"/>
</dbReference>
<dbReference type="EMBL" id="CAFBPQ010000013">
    <property type="protein sequence ID" value="CAB5020307.1"/>
    <property type="molecule type" value="Genomic_DNA"/>
</dbReference>
<reference evidence="2" key="1">
    <citation type="submission" date="2020-05" db="EMBL/GenBank/DDBJ databases">
        <authorList>
            <person name="Chiriac C."/>
            <person name="Salcher M."/>
            <person name="Ghai R."/>
            <person name="Kavagutti S V."/>
        </authorList>
    </citation>
    <scope>NUCLEOTIDE SEQUENCE</scope>
</reference>
<organism evidence="2">
    <name type="scientific">freshwater metagenome</name>
    <dbReference type="NCBI Taxonomy" id="449393"/>
    <lineage>
        <taxon>unclassified sequences</taxon>
        <taxon>metagenomes</taxon>
        <taxon>ecological metagenomes</taxon>
    </lineage>
</organism>
<dbReference type="SUPFAM" id="SSF54373">
    <property type="entry name" value="FAD-linked reductases, C-terminal domain"/>
    <property type="match status" value="1"/>
</dbReference>
<dbReference type="PANTHER" id="PTHR10742">
    <property type="entry name" value="FLAVIN MONOAMINE OXIDASE"/>
    <property type="match status" value="1"/>
</dbReference>
<feature type="domain" description="Amine oxidase" evidence="1">
    <location>
        <begin position="11"/>
        <end position="415"/>
    </location>
</feature>
<protein>
    <submittedName>
        <fullName evidence="2">Unannotated protein</fullName>
    </submittedName>
</protein>
<evidence type="ECO:0000313" key="2">
    <source>
        <dbReference type="EMBL" id="CAB4718666.1"/>
    </source>
</evidence>
<dbReference type="EMBL" id="CAEZYK010000016">
    <property type="protein sequence ID" value="CAB4718666.1"/>
    <property type="molecule type" value="Genomic_DNA"/>
</dbReference>
<dbReference type="PRINTS" id="PR00469">
    <property type="entry name" value="PNDRDTASEII"/>
</dbReference>
<gene>
    <name evidence="2" type="ORF">UFOPK2683_00447</name>
    <name evidence="3" type="ORF">UFOPK4121_00611</name>
</gene>
<dbReference type="Pfam" id="PF01593">
    <property type="entry name" value="Amino_oxidase"/>
    <property type="match status" value="1"/>
</dbReference>
<dbReference type="SUPFAM" id="SSF51905">
    <property type="entry name" value="FAD/NAD(P)-binding domain"/>
    <property type="match status" value="1"/>
</dbReference>